<dbReference type="PANTHER" id="PTHR47331">
    <property type="entry name" value="PHD-TYPE DOMAIN-CONTAINING PROTEIN"/>
    <property type="match status" value="1"/>
</dbReference>
<name>A0A8R2FCX1_ACYPI</name>
<dbReference type="AlphaFoldDB" id="A0A8R2FCX1"/>
<evidence type="ECO:0008006" key="4">
    <source>
        <dbReference type="Google" id="ProtNLM"/>
    </source>
</evidence>
<keyword evidence="3" id="KW-1185">Reference proteome</keyword>
<protein>
    <recommendedName>
        <fullName evidence="4">Peptidase aspartic putative domain-containing protein</fullName>
    </recommendedName>
</protein>
<dbReference type="SUPFAM" id="SSF50630">
    <property type="entry name" value="Acid proteases"/>
    <property type="match status" value="1"/>
</dbReference>
<reference evidence="2" key="2">
    <citation type="submission" date="2022-06" db="UniProtKB">
        <authorList>
            <consortium name="EnsemblMetazoa"/>
        </authorList>
    </citation>
    <scope>IDENTIFICATION</scope>
</reference>
<dbReference type="Gene3D" id="2.40.70.10">
    <property type="entry name" value="Acid Proteases"/>
    <property type="match status" value="1"/>
</dbReference>
<sequence length="357" mass="40024">MVHFDKTIKKKEVTSMASNHPAHSVSIPEPVSTPAEPPFNGTTRTASNVILGTVVIRIRNYLGQWTNVRTLLDTGSQISVITNACVTRLGLQRRHCKTEITGLSQTIVTATKGSTWCTFVPINKESPQISCEPLILSRITGPMPTMTLSSNIRRTYSHIEFGDPHFDTPGPIEFLVGADIYANIFGNCSRIIHTPGLPSAYETLFGWIIIGQSTVNTSSSPVSLLLMAEPSIDNMLCKFWELEEPTKSTLPFTDDQKCEDHFNRTTKRDSTGRYSVSFPFRMNPSHLGDSHAMALSRFYTLERKLLKDRELYTQYCAFMKEYEDLGHMIIARQPGKYYIPHHATMIVSNTVVGLVMQ</sequence>
<dbReference type="InterPro" id="IPR021109">
    <property type="entry name" value="Peptidase_aspartic_dom_sf"/>
</dbReference>
<dbReference type="KEGG" id="api:103311073"/>
<proteinExistence type="predicted"/>
<evidence type="ECO:0000313" key="2">
    <source>
        <dbReference type="EnsemblMetazoa" id="XP_008188830.1"/>
    </source>
</evidence>
<evidence type="ECO:0000313" key="3">
    <source>
        <dbReference type="Proteomes" id="UP000007819"/>
    </source>
</evidence>
<reference evidence="3" key="1">
    <citation type="submission" date="2010-06" db="EMBL/GenBank/DDBJ databases">
        <authorList>
            <person name="Jiang H."/>
            <person name="Abraham K."/>
            <person name="Ali S."/>
            <person name="Alsbrooks S.L."/>
            <person name="Anim B.N."/>
            <person name="Anosike U.S."/>
            <person name="Attaway T."/>
            <person name="Bandaranaike D.P."/>
            <person name="Battles P.K."/>
            <person name="Bell S.N."/>
            <person name="Bell A.V."/>
            <person name="Beltran B."/>
            <person name="Bickham C."/>
            <person name="Bustamante Y."/>
            <person name="Caleb T."/>
            <person name="Canada A."/>
            <person name="Cardenas V."/>
            <person name="Carter K."/>
            <person name="Chacko J."/>
            <person name="Chandrabose M.N."/>
            <person name="Chavez D."/>
            <person name="Chavez A."/>
            <person name="Chen L."/>
            <person name="Chu H.-S."/>
            <person name="Claassen K.J."/>
            <person name="Cockrell R."/>
            <person name="Collins M."/>
            <person name="Cooper J.A."/>
            <person name="Cree A."/>
            <person name="Curry S.M."/>
            <person name="Da Y."/>
            <person name="Dao M.D."/>
            <person name="Das B."/>
            <person name="Davila M.-L."/>
            <person name="Davy-Carroll L."/>
            <person name="Denson S."/>
            <person name="Dinh H."/>
            <person name="Ebong V.E."/>
            <person name="Edwards J.R."/>
            <person name="Egan A."/>
            <person name="El-Daye J."/>
            <person name="Escobedo L."/>
            <person name="Fernandez S."/>
            <person name="Fernando P.R."/>
            <person name="Flagg N."/>
            <person name="Forbes L.D."/>
            <person name="Fowler R.G."/>
            <person name="Fu Q."/>
            <person name="Gabisi R.A."/>
            <person name="Ganer J."/>
            <person name="Garbino Pronczuk A."/>
            <person name="Garcia R.M."/>
            <person name="Garner T."/>
            <person name="Garrett T.E."/>
            <person name="Gonzalez D.A."/>
            <person name="Hamid H."/>
            <person name="Hawkins E.S."/>
            <person name="Hirani K."/>
            <person name="Hogues M.E."/>
            <person name="Hollins B."/>
            <person name="Hsiao C.-H."/>
            <person name="Jabil R."/>
            <person name="James M.L."/>
            <person name="Jhangiani S.N."/>
            <person name="Johnson B."/>
            <person name="Johnson Q."/>
            <person name="Joshi V."/>
            <person name="Kalu J.B."/>
            <person name="Kam C."/>
            <person name="Kashfia A."/>
            <person name="Keebler J."/>
            <person name="Kisamo H."/>
            <person name="Kovar C.L."/>
            <person name="Lago L.A."/>
            <person name="Lai C.-Y."/>
            <person name="Laidlaw J."/>
            <person name="Lara F."/>
            <person name="Le T.-K."/>
            <person name="Lee S.L."/>
            <person name="Legall F.H."/>
            <person name="Lemon S.J."/>
            <person name="Lewis L.R."/>
            <person name="Li B."/>
            <person name="Liu Y."/>
            <person name="Liu Y.-S."/>
            <person name="Lopez J."/>
            <person name="Lozado R.J."/>
            <person name="Lu J."/>
            <person name="Madu R.C."/>
            <person name="Maheshwari M."/>
            <person name="Maheshwari R."/>
            <person name="Malloy K."/>
            <person name="Martinez E."/>
            <person name="Mathew T."/>
            <person name="Mercado I.C."/>
            <person name="Mercado C."/>
            <person name="Meyer B."/>
            <person name="Montgomery K."/>
            <person name="Morgan M.B."/>
            <person name="Munidasa M."/>
            <person name="Nazareth L.V."/>
            <person name="Nelson J."/>
            <person name="Ng B.M."/>
            <person name="Nguyen N.B."/>
            <person name="Nguyen P.Q."/>
            <person name="Nguyen T."/>
            <person name="Obregon M."/>
            <person name="Okwuonu G.O."/>
            <person name="Onwere C.G."/>
            <person name="Orozco G."/>
            <person name="Parra A."/>
            <person name="Patel S."/>
            <person name="Patil S."/>
            <person name="Perez A."/>
            <person name="Perez Y."/>
            <person name="Pham C."/>
            <person name="Primus E.L."/>
            <person name="Pu L.-L."/>
            <person name="Puazo M."/>
            <person name="Qin X."/>
            <person name="Quiroz J.B."/>
            <person name="Reese J."/>
            <person name="Richards S."/>
            <person name="Rives C.M."/>
            <person name="Robberts R."/>
            <person name="Ruiz S.J."/>
            <person name="Ruiz M.J."/>
            <person name="Santibanez J."/>
            <person name="Schneider B.W."/>
            <person name="Sisson I."/>
            <person name="Smith M."/>
            <person name="Sodergren E."/>
            <person name="Song X.-Z."/>
            <person name="Song B.B."/>
            <person name="Summersgill H."/>
            <person name="Thelus R."/>
            <person name="Thornton R.D."/>
            <person name="Trejos Z.Y."/>
            <person name="Usmani K."/>
            <person name="Vattathil S."/>
            <person name="Villasana D."/>
            <person name="Walker D.L."/>
            <person name="Wang S."/>
            <person name="Wang K."/>
            <person name="White C.S."/>
            <person name="Williams A.C."/>
            <person name="Williamson J."/>
            <person name="Wilson K."/>
            <person name="Woghiren I.O."/>
            <person name="Woodworth J.R."/>
            <person name="Worley K.C."/>
            <person name="Wright R.A."/>
            <person name="Wu W."/>
            <person name="Young L."/>
            <person name="Zhang L."/>
            <person name="Zhang J."/>
            <person name="Zhu Y."/>
            <person name="Muzny D.M."/>
            <person name="Weinstock G."/>
            <person name="Gibbs R.A."/>
        </authorList>
    </citation>
    <scope>NUCLEOTIDE SEQUENCE [LARGE SCALE GENOMIC DNA]</scope>
    <source>
        <strain evidence="3">LSR1</strain>
    </source>
</reference>
<accession>A0A8R2FCX1</accession>
<dbReference type="RefSeq" id="XP_008188830.1">
    <property type="nucleotide sequence ID" value="XM_008190608.1"/>
</dbReference>
<organism evidence="2 3">
    <name type="scientific">Acyrthosiphon pisum</name>
    <name type="common">Pea aphid</name>
    <dbReference type="NCBI Taxonomy" id="7029"/>
    <lineage>
        <taxon>Eukaryota</taxon>
        <taxon>Metazoa</taxon>
        <taxon>Ecdysozoa</taxon>
        <taxon>Arthropoda</taxon>
        <taxon>Hexapoda</taxon>
        <taxon>Insecta</taxon>
        <taxon>Pterygota</taxon>
        <taxon>Neoptera</taxon>
        <taxon>Paraneoptera</taxon>
        <taxon>Hemiptera</taxon>
        <taxon>Sternorrhyncha</taxon>
        <taxon>Aphidomorpha</taxon>
        <taxon>Aphidoidea</taxon>
        <taxon>Aphididae</taxon>
        <taxon>Macrosiphini</taxon>
        <taxon>Acyrthosiphon</taxon>
    </lineage>
</organism>
<dbReference type="EnsemblMetazoa" id="XM_008190608.1">
    <property type="protein sequence ID" value="XP_008188830.1"/>
    <property type="gene ID" value="LOC103311073"/>
</dbReference>
<evidence type="ECO:0000256" key="1">
    <source>
        <dbReference type="SAM" id="MobiDB-lite"/>
    </source>
</evidence>
<dbReference type="PANTHER" id="PTHR47331:SF5">
    <property type="entry name" value="RIBONUCLEASE H"/>
    <property type="match status" value="1"/>
</dbReference>
<dbReference type="GeneID" id="103311073"/>
<dbReference type="OrthoDB" id="6629365at2759"/>
<dbReference type="Proteomes" id="UP000007819">
    <property type="component" value="Unassembled WGS sequence"/>
</dbReference>
<feature type="region of interest" description="Disordered" evidence="1">
    <location>
        <begin position="12"/>
        <end position="43"/>
    </location>
</feature>